<evidence type="ECO:0000256" key="2">
    <source>
        <dbReference type="ARBA" id="ARBA00008954"/>
    </source>
</evidence>
<dbReference type="InterPro" id="IPR015421">
    <property type="entry name" value="PyrdxlP-dep_Trfase_major"/>
</dbReference>
<organism evidence="7 8">
    <name type="scientific">Tegillarca granosa</name>
    <name type="common">Malaysian cockle</name>
    <name type="synonym">Anadara granosa</name>
    <dbReference type="NCBI Taxonomy" id="220873"/>
    <lineage>
        <taxon>Eukaryota</taxon>
        <taxon>Metazoa</taxon>
        <taxon>Spiralia</taxon>
        <taxon>Lophotrochozoa</taxon>
        <taxon>Mollusca</taxon>
        <taxon>Bivalvia</taxon>
        <taxon>Autobranchia</taxon>
        <taxon>Pteriomorphia</taxon>
        <taxon>Arcoida</taxon>
        <taxon>Arcoidea</taxon>
        <taxon>Arcidae</taxon>
        <taxon>Tegillarca</taxon>
    </lineage>
</organism>
<dbReference type="EMBL" id="JARBDR010000214">
    <property type="protein sequence ID" value="KAJ8318908.1"/>
    <property type="molecule type" value="Genomic_DNA"/>
</dbReference>
<evidence type="ECO:0000313" key="8">
    <source>
        <dbReference type="Proteomes" id="UP001217089"/>
    </source>
</evidence>
<dbReference type="Gene3D" id="3.90.1150.10">
    <property type="entry name" value="Aspartate Aminotransferase, domain 1"/>
    <property type="match status" value="2"/>
</dbReference>
<dbReference type="InterPro" id="IPR005814">
    <property type="entry name" value="Aminotrans_3"/>
</dbReference>
<proteinExistence type="inferred from homology"/>
<dbReference type="SUPFAM" id="SSF53383">
    <property type="entry name" value="PLP-dependent transferases"/>
    <property type="match status" value="1"/>
</dbReference>
<dbReference type="PANTHER" id="PTHR43206">
    <property type="entry name" value="AMINOTRANSFERASE"/>
    <property type="match status" value="1"/>
</dbReference>
<sequence>MALICRCLHQRLGSIQSIGVKCLSTSAVGKLDPLEPDGPKVETTIPGPKSKELLKQLDAIQQAGSVQFFTDYVKSQGNYIADVDGNVLLDVYTQIASVPIGYNHPKLVEAAKDQKNMSCFINRPALGLNPPHDWTEKLQASLLSVAPPGLNQVQTMMCGACSVEHGLKALFSAYMVKQRKGQPPTEEEMVSCINNLSPGNKPLSILSFKRALHGRTMGALACTHTTPTLKLDMPTPDWPVATFPALKFPLEDNVRENKEVEKRCLAEVRDLLETWNKKGKPVVGIITEPIQAEGGDNYASAEFFQGLQDICKEPFKIFNTWVGDPSKMVLLEAVVNVIKEQNLLSNVVTTGDYMMSELKQLQKKYPGLLTNLRGLGTFIAVDLPDASKRDKLLRDIRNKGINMGSLWDQSVRFRPSLIFQKHHVGILMDRLDSVLSDLHK</sequence>
<comment type="cofactor">
    <cofactor evidence="1">
        <name>pyridoxal 5'-phosphate</name>
        <dbReference type="ChEBI" id="CHEBI:597326"/>
    </cofactor>
</comment>
<reference evidence="7 8" key="1">
    <citation type="submission" date="2022-12" db="EMBL/GenBank/DDBJ databases">
        <title>Chromosome-level genome of Tegillarca granosa.</title>
        <authorList>
            <person name="Kim J."/>
        </authorList>
    </citation>
    <scope>NUCLEOTIDE SEQUENCE [LARGE SCALE GENOMIC DNA]</scope>
    <source>
        <strain evidence="7">Teg-2019</strain>
        <tissue evidence="7">Adductor muscle</tissue>
    </source>
</reference>
<name>A0ABQ9FNS7_TEGGR</name>
<evidence type="ECO:0000256" key="3">
    <source>
        <dbReference type="ARBA" id="ARBA00022576"/>
    </source>
</evidence>
<dbReference type="InterPro" id="IPR015424">
    <property type="entry name" value="PyrdxlP-dep_Trfase"/>
</dbReference>
<dbReference type="InterPro" id="IPR015422">
    <property type="entry name" value="PyrdxlP-dep_Trfase_small"/>
</dbReference>
<dbReference type="Pfam" id="PF00202">
    <property type="entry name" value="Aminotran_3"/>
    <property type="match status" value="2"/>
</dbReference>
<gene>
    <name evidence="7" type="ORF">KUTeg_003999</name>
</gene>
<keyword evidence="3" id="KW-0032">Aminotransferase</keyword>
<evidence type="ECO:0000256" key="5">
    <source>
        <dbReference type="ARBA" id="ARBA00022898"/>
    </source>
</evidence>
<evidence type="ECO:0000256" key="1">
    <source>
        <dbReference type="ARBA" id="ARBA00001933"/>
    </source>
</evidence>
<evidence type="ECO:0000256" key="4">
    <source>
        <dbReference type="ARBA" id="ARBA00022679"/>
    </source>
</evidence>
<evidence type="ECO:0000313" key="7">
    <source>
        <dbReference type="EMBL" id="KAJ8318908.1"/>
    </source>
</evidence>
<keyword evidence="4" id="KW-0808">Transferase</keyword>
<keyword evidence="8" id="KW-1185">Reference proteome</keyword>
<protein>
    <submittedName>
        <fullName evidence="7">Uncharacterized protein</fullName>
    </submittedName>
</protein>
<keyword evidence="5 6" id="KW-0663">Pyridoxal phosphate</keyword>
<dbReference type="Gene3D" id="3.40.640.10">
    <property type="entry name" value="Type I PLP-dependent aspartate aminotransferase-like (Major domain)"/>
    <property type="match status" value="2"/>
</dbReference>
<accession>A0ABQ9FNS7</accession>
<dbReference type="Proteomes" id="UP001217089">
    <property type="component" value="Unassembled WGS sequence"/>
</dbReference>
<dbReference type="PIRSF" id="PIRSF000521">
    <property type="entry name" value="Transaminase_4ab_Lys_Orn"/>
    <property type="match status" value="1"/>
</dbReference>
<evidence type="ECO:0000256" key="6">
    <source>
        <dbReference type="RuleBase" id="RU003560"/>
    </source>
</evidence>
<dbReference type="PANTHER" id="PTHR43206:SF1">
    <property type="entry name" value="4-AMINOBUTYRATE AMINOTRANSFERASE, MITOCHONDRIAL"/>
    <property type="match status" value="1"/>
</dbReference>
<comment type="similarity">
    <text evidence="2 6">Belongs to the class-III pyridoxal-phosphate-dependent aminotransferase family.</text>
</comment>
<comment type="caution">
    <text evidence="7">The sequence shown here is derived from an EMBL/GenBank/DDBJ whole genome shotgun (WGS) entry which is preliminary data.</text>
</comment>